<keyword evidence="3 6" id="KW-0812">Transmembrane</keyword>
<feature type="transmembrane region" description="Helical" evidence="6">
    <location>
        <begin position="5"/>
        <end position="26"/>
    </location>
</feature>
<keyword evidence="5 6" id="KW-0472">Membrane</keyword>
<dbReference type="GO" id="GO:0016020">
    <property type="term" value="C:membrane"/>
    <property type="evidence" value="ECO:0007669"/>
    <property type="project" value="UniProtKB-SubCell"/>
</dbReference>
<comment type="similarity">
    <text evidence="6">Belongs to the inorganic phosphate transporter (PiT) (TC 2.A.20) family.</text>
</comment>
<dbReference type="PANTHER" id="PTHR11101">
    <property type="entry name" value="PHOSPHATE TRANSPORTER"/>
    <property type="match status" value="1"/>
</dbReference>
<sequence>MIETIFIILVGFLLLLACIDLFVGVSNDAVNFLNSAVGSRIAPMKVVLTVASLGVLIGATFSSGMMEVARSGMFRPELFSLYDIIFIACAVMIADVLLLNVFNSLGLPTSTTVSIIFELLGAAVCAAAYKLSAQGASYAEIFDYIKTDRTTTIVSAILVSVVVAFFSGAIVQFICRLFFSFRFQNSYRYLGGIFSGVSITAIVYFLVMKGAKGASFMKPEYIAFIETHTTTILWILLIGFTVLGQIMVLLKLNVFRLIILAGTFALAFSFAGNDLVNFVGVPLAALDSLLAWFASGQPDPHGMMMDVLNQNAKAPTAFLLISGLVMVLTLWFSKKAHRVIQTSINLSSSTHGEHEQFGASTPGRVVTRFGLGVARATKRFMPMFLAAFIGRRYIKAPVVKGEEQLPFDYVRASVNLVLASILIASATSLKLPLSTTYVTFMVAMGTSFADGAWSRESAVYRISGVITVIAGWFLTAMSAFIFAAVVAWLFFATGYVSIMILMVIAVAIIVRTNFKSETTSETTQLVIEAKDDNVKILSSISNAVPTYFDRELEVVDRVMINFFNDNEFKLRRDFNKASNIEDDVSKVRSEYYTLALYRPSYEKATTGTGSGSTVDAKHFFYLTFSNMREAAKAIRFMTERAVMHVANRHSIFQGEMQATLLEITQRLHLISQDLHTIAREQSAENVEAMVKHAKKLNRDIDRAQVGLVNIIGRQRVSIHSAEMYLGFLQGLRDLANRYVAVAMQERALSQLVAGANIDGDLQNAQLRSQVFGTTVRTNSEELMKAPAEDDGTTAEDTANATATAVTESAAPATPAAPAAAASASAPNAAAESTSESKTQQ</sequence>
<feature type="transmembrane region" description="Helical" evidence="6">
    <location>
        <begin position="46"/>
        <end position="66"/>
    </location>
</feature>
<feature type="transmembrane region" description="Helical" evidence="6">
    <location>
        <begin position="465"/>
        <end position="489"/>
    </location>
</feature>
<evidence type="ECO:0000256" key="6">
    <source>
        <dbReference type="RuleBase" id="RU363058"/>
    </source>
</evidence>
<feature type="transmembrane region" description="Helical" evidence="6">
    <location>
        <begin position="275"/>
        <end position="294"/>
    </location>
</feature>
<organism evidence="8 9">
    <name type="scientific">Candidatus Anaerobiospirillum pullicola</name>
    <dbReference type="NCBI Taxonomy" id="2838451"/>
    <lineage>
        <taxon>Bacteria</taxon>
        <taxon>Pseudomonadati</taxon>
        <taxon>Pseudomonadota</taxon>
        <taxon>Gammaproteobacteria</taxon>
        <taxon>Aeromonadales</taxon>
        <taxon>Succinivibrionaceae</taxon>
        <taxon>Anaerobiospirillum</taxon>
    </lineage>
</organism>
<feature type="transmembrane region" description="Helical" evidence="6">
    <location>
        <begin position="152"/>
        <end position="174"/>
    </location>
</feature>
<feature type="transmembrane region" description="Helical" evidence="6">
    <location>
        <begin position="314"/>
        <end position="332"/>
    </location>
</feature>
<evidence type="ECO:0000256" key="7">
    <source>
        <dbReference type="SAM" id="MobiDB-lite"/>
    </source>
</evidence>
<accession>A0A948TH35</accession>
<feature type="transmembrane region" description="Helical" evidence="6">
    <location>
        <begin position="254"/>
        <end position="270"/>
    </location>
</feature>
<proteinExistence type="inferred from homology"/>
<evidence type="ECO:0000313" key="9">
    <source>
        <dbReference type="Proteomes" id="UP000733611"/>
    </source>
</evidence>
<evidence type="ECO:0000256" key="3">
    <source>
        <dbReference type="ARBA" id="ARBA00022692"/>
    </source>
</evidence>
<dbReference type="GO" id="GO:0005315">
    <property type="term" value="F:phosphate transmembrane transporter activity"/>
    <property type="evidence" value="ECO:0007669"/>
    <property type="project" value="InterPro"/>
</dbReference>
<protein>
    <recommendedName>
        <fullName evidence="6">Phosphate transporter</fullName>
    </recommendedName>
</protein>
<feature type="compositionally biased region" description="Basic and acidic residues" evidence="7">
    <location>
        <begin position="778"/>
        <end position="787"/>
    </location>
</feature>
<feature type="compositionally biased region" description="Low complexity" evidence="7">
    <location>
        <begin position="794"/>
        <end position="840"/>
    </location>
</feature>
<dbReference type="AlphaFoldDB" id="A0A948TH35"/>
<feature type="transmembrane region" description="Helical" evidence="6">
    <location>
        <begin position="228"/>
        <end position="248"/>
    </location>
</feature>
<dbReference type="PANTHER" id="PTHR11101:SF16">
    <property type="entry name" value="PHOSPHATE TRANSPORTER"/>
    <property type="match status" value="1"/>
</dbReference>
<keyword evidence="4 6" id="KW-1133">Transmembrane helix</keyword>
<name>A0A948TH35_9GAMM</name>
<evidence type="ECO:0000256" key="5">
    <source>
        <dbReference type="ARBA" id="ARBA00023136"/>
    </source>
</evidence>
<dbReference type="Proteomes" id="UP000733611">
    <property type="component" value="Unassembled WGS sequence"/>
</dbReference>
<reference evidence="8" key="1">
    <citation type="journal article" date="2021" name="PeerJ">
        <title>Extensive microbial diversity within the chicken gut microbiome revealed by metagenomics and culture.</title>
        <authorList>
            <person name="Gilroy R."/>
            <person name="Ravi A."/>
            <person name="Getino M."/>
            <person name="Pursley I."/>
            <person name="Horton D.L."/>
            <person name="Alikhan N.F."/>
            <person name="Baker D."/>
            <person name="Gharbi K."/>
            <person name="Hall N."/>
            <person name="Watson M."/>
            <person name="Adriaenssens E.M."/>
            <person name="Foster-Nyarko E."/>
            <person name="Jarju S."/>
            <person name="Secka A."/>
            <person name="Antonio M."/>
            <person name="Oren A."/>
            <person name="Chaudhuri R.R."/>
            <person name="La Ragione R."/>
            <person name="Hildebrand F."/>
            <person name="Pallen M.J."/>
        </authorList>
    </citation>
    <scope>NUCLEOTIDE SEQUENCE</scope>
    <source>
        <strain evidence="8">378</strain>
    </source>
</reference>
<evidence type="ECO:0000256" key="4">
    <source>
        <dbReference type="ARBA" id="ARBA00022989"/>
    </source>
</evidence>
<dbReference type="GO" id="GO:0035435">
    <property type="term" value="P:phosphate ion transmembrane transport"/>
    <property type="evidence" value="ECO:0007669"/>
    <property type="project" value="TreeGrafter"/>
</dbReference>
<evidence type="ECO:0000256" key="1">
    <source>
        <dbReference type="ARBA" id="ARBA00004141"/>
    </source>
</evidence>
<feature type="transmembrane region" description="Helical" evidence="6">
    <location>
        <begin position="78"/>
        <end position="99"/>
    </location>
</feature>
<evidence type="ECO:0000256" key="2">
    <source>
        <dbReference type="ARBA" id="ARBA00022448"/>
    </source>
</evidence>
<feature type="transmembrane region" description="Helical" evidence="6">
    <location>
        <begin position="111"/>
        <end position="131"/>
    </location>
</feature>
<comment type="caution">
    <text evidence="8">The sequence shown here is derived from an EMBL/GenBank/DDBJ whole genome shotgun (WGS) entry which is preliminary data.</text>
</comment>
<dbReference type="Pfam" id="PF01384">
    <property type="entry name" value="PHO4"/>
    <property type="match status" value="1"/>
</dbReference>
<reference evidence="8" key="2">
    <citation type="submission" date="2021-04" db="EMBL/GenBank/DDBJ databases">
        <authorList>
            <person name="Gilroy R."/>
        </authorList>
    </citation>
    <scope>NUCLEOTIDE SEQUENCE</scope>
    <source>
        <strain evidence="8">378</strain>
    </source>
</reference>
<dbReference type="InterPro" id="IPR001204">
    <property type="entry name" value="Phos_transporter"/>
</dbReference>
<feature type="region of interest" description="Disordered" evidence="7">
    <location>
        <begin position="777"/>
        <end position="840"/>
    </location>
</feature>
<feature type="transmembrane region" description="Helical" evidence="6">
    <location>
        <begin position="495"/>
        <end position="514"/>
    </location>
</feature>
<feature type="transmembrane region" description="Helical" evidence="6">
    <location>
        <begin position="409"/>
        <end position="429"/>
    </location>
</feature>
<feature type="transmembrane region" description="Helical" evidence="6">
    <location>
        <begin position="186"/>
        <end position="207"/>
    </location>
</feature>
<keyword evidence="2 6" id="KW-0813">Transport</keyword>
<dbReference type="EMBL" id="JAHLFE010000162">
    <property type="protein sequence ID" value="MBU3844745.1"/>
    <property type="molecule type" value="Genomic_DNA"/>
</dbReference>
<evidence type="ECO:0000313" key="8">
    <source>
        <dbReference type="EMBL" id="MBU3844745.1"/>
    </source>
</evidence>
<gene>
    <name evidence="8" type="ORF">H9847_07775</name>
</gene>
<keyword evidence="6" id="KW-0592">Phosphate transport</keyword>
<comment type="subcellular location">
    <subcellularLocation>
        <location evidence="1 6">Membrane</location>
        <topology evidence="1 6">Multi-pass membrane protein</topology>
    </subcellularLocation>
</comment>